<dbReference type="EMBL" id="JACHWT010000010">
    <property type="protein sequence ID" value="MBB3116877.1"/>
    <property type="molecule type" value="Genomic_DNA"/>
</dbReference>
<keyword evidence="2" id="KW-0378">Hydrolase</keyword>
<gene>
    <name evidence="4" type="ORF">FHU32_002128</name>
</gene>
<dbReference type="InterPro" id="IPR001328">
    <property type="entry name" value="Pept_tRNA_hydro"/>
</dbReference>
<accession>A0A8I0CLP7</accession>
<dbReference type="GO" id="GO:0004045">
    <property type="term" value="F:peptidyl-tRNA hydrolase activity"/>
    <property type="evidence" value="ECO:0007669"/>
    <property type="project" value="InterPro"/>
</dbReference>
<evidence type="ECO:0000313" key="5">
    <source>
        <dbReference type="Proteomes" id="UP000612712"/>
    </source>
</evidence>
<reference evidence="4" key="1">
    <citation type="submission" date="2020-08" db="EMBL/GenBank/DDBJ databases">
        <title>Sequencing the genomes of 1000 actinobacteria strains.</title>
        <authorList>
            <person name="Klenk H.-P."/>
        </authorList>
    </citation>
    <scope>NUCLEOTIDE SEQUENCE</scope>
    <source>
        <strain evidence="4">DSM 20582</strain>
    </source>
</reference>
<evidence type="ECO:0000256" key="1">
    <source>
        <dbReference type="ARBA" id="ARBA00022555"/>
    </source>
</evidence>
<dbReference type="AlphaFoldDB" id="A0A8I0CLP7"/>
<keyword evidence="3" id="KW-0694">RNA-binding</keyword>
<evidence type="ECO:0008006" key="6">
    <source>
        <dbReference type="Google" id="ProtNLM"/>
    </source>
</evidence>
<name>A0A8I0CLP7_9CORY</name>
<evidence type="ECO:0000313" key="4">
    <source>
        <dbReference type="EMBL" id="MBB3116877.1"/>
    </source>
</evidence>
<dbReference type="SUPFAM" id="SSF53178">
    <property type="entry name" value="Peptidyl-tRNA hydrolase-like"/>
    <property type="match status" value="1"/>
</dbReference>
<organism evidence="4 5">
    <name type="scientific">Corynebacterium bovis DSM 20582 = CIP 54.80</name>
    <dbReference type="NCBI Taxonomy" id="927655"/>
    <lineage>
        <taxon>Bacteria</taxon>
        <taxon>Bacillati</taxon>
        <taxon>Actinomycetota</taxon>
        <taxon>Actinomycetes</taxon>
        <taxon>Mycobacteriales</taxon>
        <taxon>Corynebacteriaceae</taxon>
        <taxon>Corynebacterium</taxon>
    </lineage>
</organism>
<sequence length="149" mass="16579">MQFCDFENSIDDLDPADKQAKRISAAVDGSEGRHLSLHPRIRNTELGNRGPICGNRGAAQLLVLRRQRHRLSNNGLRSTTKSLGTKDYMRVRVGIGRPPGRQDPADYVLRNFNAKEREELAFTLPTAAEAVELIASHGLEIAQNQIHGR</sequence>
<evidence type="ECO:0000256" key="3">
    <source>
        <dbReference type="ARBA" id="ARBA00022884"/>
    </source>
</evidence>
<dbReference type="Pfam" id="PF01195">
    <property type="entry name" value="Pept_tRNA_hydro"/>
    <property type="match status" value="1"/>
</dbReference>
<dbReference type="InterPro" id="IPR036416">
    <property type="entry name" value="Pept_tRNA_hydro_sf"/>
</dbReference>
<dbReference type="GO" id="GO:0000049">
    <property type="term" value="F:tRNA binding"/>
    <property type="evidence" value="ECO:0007669"/>
    <property type="project" value="UniProtKB-KW"/>
</dbReference>
<proteinExistence type="predicted"/>
<dbReference type="PANTHER" id="PTHR17224">
    <property type="entry name" value="PEPTIDYL-TRNA HYDROLASE"/>
    <property type="match status" value="1"/>
</dbReference>
<dbReference type="PANTHER" id="PTHR17224:SF1">
    <property type="entry name" value="PEPTIDYL-TRNA HYDROLASE"/>
    <property type="match status" value="1"/>
</dbReference>
<evidence type="ECO:0000256" key="2">
    <source>
        <dbReference type="ARBA" id="ARBA00022801"/>
    </source>
</evidence>
<keyword evidence="1" id="KW-0820">tRNA-binding</keyword>
<protein>
    <recommendedName>
        <fullName evidence="6">Peptidyl-tRNA hydrolase</fullName>
    </recommendedName>
</protein>
<dbReference type="Gene3D" id="3.40.50.1470">
    <property type="entry name" value="Peptidyl-tRNA hydrolase"/>
    <property type="match status" value="1"/>
</dbReference>
<comment type="caution">
    <text evidence="4">The sequence shown here is derived from an EMBL/GenBank/DDBJ whole genome shotgun (WGS) entry which is preliminary data.</text>
</comment>
<dbReference type="Proteomes" id="UP000612712">
    <property type="component" value="Unassembled WGS sequence"/>
</dbReference>